<dbReference type="AlphaFoldDB" id="W9S0E3"/>
<accession>W9S0E3</accession>
<dbReference type="PROSITE" id="PS00086">
    <property type="entry name" value="CYTOCHROME_P450"/>
    <property type="match status" value="1"/>
</dbReference>
<keyword evidence="6" id="KW-0503">Monooxygenase</keyword>
<dbReference type="Pfam" id="PF00067">
    <property type="entry name" value="p450"/>
    <property type="match status" value="1"/>
</dbReference>
<dbReference type="InterPro" id="IPR001128">
    <property type="entry name" value="Cyt_P450"/>
</dbReference>
<dbReference type="PANTHER" id="PTHR47950:SF48">
    <property type="entry name" value="CYTOCHROME P450 FAMILY PROTEIN, EXPRESSED"/>
    <property type="match status" value="1"/>
</dbReference>
<dbReference type="GO" id="GO:0016705">
    <property type="term" value="F:oxidoreductase activity, acting on paired donors, with incorporation or reduction of molecular oxygen"/>
    <property type="evidence" value="ECO:0007669"/>
    <property type="project" value="InterPro"/>
</dbReference>
<dbReference type="EMBL" id="KE345553">
    <property type="protein sequence ID" value="EXC06134.1"/>
    <property type="molecule type" value="Genomic_DNA"/>
</dbReference>
<dbReference type="KEGG" id="mnt:21388921"/>
<evidence type="ECO:0000313" key="8">
    <source>
        <dbReference type="Proteomes" id="UP000030645"/>
    </source>
</evidence>
<keyword evidence="3 6" id="KW-0560">Oxidoreductase</keyword>
<name>W9S0E3_9ROSA</name>
<comment type="similarity">
    <text evidence="1 6">Belongs to the cytochrome P450 family.</text>
</comment>
<dbReference type="CDD" id="cd11073">
    <property type="entry name" value="CYP76-like"/>
    <property type="match status" value="1"/>
</dbReference>
<dbReference type="Gene3D" id="1.10.630.10">
    <property type="entry name" value="Cytochrome P450"/>
    <property type="match status" value="1"/>
</dbReference>
<evidence type="ECO:0000256" key="1">
    <source>
        <dbReference type="ARBA" id="ARBA00010617"/>
    </source>
</evidence>
<dbReference type="GO" id="GO:0020037">
    <property type="term" value="F:heme binding"/>
    <property type="evidence" value="ECO:0007669"/>
    <property type="project" value="InterPro"/>
</dbReference>
<dbReference type="InterPro" id="IPR002401">
    <property type="entry name" value="Cyt_P450_E_grp-I"/>
</dbReference>
<dbReference type="eggNOG" id="KOG0156">
    <property type="taxonomic scope" value="Eukaryota"/>
</dbReference>
<organism evidence="7 8">
    <name type="scientific">Morus notabilis</name>
    <dbReference type="NCBI Taxonomy" id="981085"/>
    <lineage>
        <taxon>Eukaryota</taxon>
        <taxon>Viridiplantae</taxon>
        <taxon>Streptophyta</taxon>
        <taxon>Embryophyta</taxon>
        <taxon>Tracheophyta</taxon>
        <taxon>Spermatophyta</taxon>
        <taxon>Magnoliopsida</taxon>
        <taxon>eudicotyledons</taxon>
        <taxon>Gunneridae</taxon>
        <taxon>Pentapetalae</taxon>
        <taxon>rosids</taxon>
        <taxon>fabids</taxon>
        <taxon>Rosales</taxon>
        <taxon>Moraceae</taxon>
        <taxon>Moreae</taxon>
        <taxon>Morus</taxon>
    </lineage>
</organism>
<keyword evidence="8" id="KW-1185">Reference proteome</keyword>
<dbReference type="PRINTS" id="PR00385">
    <property type="entry name" value="P450"/>
</dbReference>
<dbReference type="InterPro" id="IPR036396">
    <property type="entry name" value="Cyt_P450_sf"/>
</dbReference>
<evidence type="ECO:0000256" key="3">
    <source>
        <dbReference type="ARBA" id="ARBA00023002"/>
    </source>
</evidence>
<dbReference type="SUPFAM" id="SSF48264">
    <property type="entry name" value="Cytochrome P450"/>
    <property type="match status" value="1"/>
</dbReference>
<keyword evidence="4 5" id="KW-0408">Iron</keyword>
<dbReference type="PRINTS" id="PR00463">
    <property type="entry name" value="EP450I"/>
</dbReference>
<sequence length="507" mass="57350">MEYFVSSLFYLFLIIWILVKALELFSFARSRKLPPGPKPLPIIGNLLELIGDKSHKSLAKLSNSYGPIMHLKLGQITTIVVSSAAVAREVLQRHDRLFSNRTVPDAIHASDHSEFSLPWMPISPTWRKLRKICNSHLFSAKVLDANMSLRHKKVQELLADVHKSAKDGEAVDIGKAAFKTSLNILSTTFFSMEYFADHASDTVRNFKEIVWGMVEEIARPNVADYFPILRMVDPQGIRKRTTIHFRKTLDLFGNIINRRLQIREKIGSTQDIDMLDTLINMTINKEKLEDHDQLDKTTIEHLLLDLFGAGTETTSATLEWSMAELLKAPEILSEAQAELEQVIGKGNQVKESDIARLPYLQAIVKETLRLHPTVPLLLPRKAAKDVKVFGYTIPKGAQVIVNVWAISRDSTIWENPEKFMPGRFLDSNIDVRGHDFEFTPFGAGRRLCPGLPLAIRILPLMLGSLLHSFDWMLEDGVTPETINMEDKFGLTLQMAQPLRAIPRSINT</sequence>
<dbReference type="OrthoDB" id="2789670at2759"/>
<comment type="cofactor">
    <cofactor evidence="5">
        <name>heme</name>
        <dbReference type="ChEBI" id="CHEBI:30413"/>
    </cofactor>
</comment>
<evidence type="ECO:0000256" key="6">
    <source>
        <dbReference type="RuleBase" id="RU000461"/>
    </source>
</evidence>
<protein>
    <submittedName>
        <fullName evidence="7">7-ethoxycoumarin O-deethylase</fullName>
    </submittedName>
</protein>
<dbReference type="GO" id="GO:0005506">
    <property type="term" value="F:iron ion binding"/>
    <property type="evidence" value="ECO:0007669"/>
    <property type="project" value="InterPro"/>
</dbReference>
<reference evidence="8" key="1">
    <citation type="submission" date="2013-01" db="EMBL/GenBank/DDBJ databases">
        <title>Draft Genome Sequence of a Mulberry Tree, Morus notabilis C.K. Schneid.</title>
        <authorList>
            <person name="He N."/>
            <person name="Zhao S."/>
        </authorList>
    </citation>
    <scope>NUCLEOTIDE SEQUENCE</scope>
</reference>
<proteinExistence type="inferred from homology"/>
<dbReference type="FunFam" id="1.10.630.10:FF:000007">
    <property type="entry name" value="Cytochrome P450 76C4"/>
    <property type="match status" value="1"/>
</dbReference>
<feature type="binding site" description="axial binding residue" evidence="5">
    <location>
        <position position="448"/>
    </location>
    <ligand>
        <name>heme</name>
        <dbReference type="ChEBI" id="CHEBI:30413"/>
    </ligand>
    <ligandPart>
        <name>Fe</name>
        <dbReference type="ChEBI" id="CHEBI:18248"/>
    </ligandPart>
</feature>
<dbReference type="InterPro" id="IPR017972">
    <property type="entry name" value="Cyt_P450_CS"/>
</dbReference>
<dbReference type="GO" id="GO:0004497">
    <property type="term" value="F:monooxygenase activity"/>
    <property type="evidence" value="ECO:0007669"/>
    <property type="project" value="UniProtKB-KW"/>
</dbReference>
<gene>
    <name evidence="7" type="ORF">L484_005455</name>
</gene>
<keyword evidence="5 6" id="KW-0349">Heme</keyword>
<evidence type="ECO:0000256" key="2">
    <source>
        <dbReference type="ARBA" id="ARBA00022723"/>
    </source>
</evidence>
<evidence type="ECO:0000256" key="5">
    <source>
        <dbReference type="PIRSR" id="PIRSR602401-1"/>
    </source>
</evidence>
<dbReference type="Proteomes" id="UP000030645">
    <property type="component" value="Unassembled WGS sequence"/>
</dbReference>
<keyword evidence="2 5" id="KW-0479">Metal-binding</keyword>
<evidence type="ECO:0000256" key="4">
    <source>
        <dbReference type="ARBA" id="ARBA00023004"/>
    </source>
</evidence>
<dbReference type="PANTHER" id="PTHR47950">
    <property type="entry name" value="CYTOCHROME P450, FAMILY 76, SUBFAMILY C, POLYPEPTIDE 5-RELATED"/>
    <property type="match status" value="1"/>
</dbReference>
<dbReference type="STRING" id="981085.W9S0E3"/>
<evidence type="ECO:0000313" key="7">
    <source>
        <dbReference type="EMBL" id="EXC06134.1"/>
    </source>
</evidence>